<dbReference type="EMBL" id="LPWD01000038">
    <property type="protein sequence ID" value="ODS03855.1"/>
    <property type="molecule type" value="Genomic_DNA"/>
</dbReference>
<organism evidence="2 3">
    <name type="scientific">Methyloceanibacter marginalis</name>
    <dbReference type="NCBI Taxonomy" id="1774971"/>
    <lineage>
        <taxon>Bacteria</taxon>
        <taxon>Pseudomonadati</taxon>
        <taxon>Pseudomonadota</taxon>
        <taxon>Alphaproteobacteria</taxon>
        <taxon>Hyphomicrobiales</taxon>
        <taxon>Hyphomicrobiaceae</taxon>
        <taxon>Methyloceanibacter</taxon>
    </lineage>
</organism>
<evidence type="ECO:0000313" key="3">
    <source>
        <dbReference type="Proteomes" id="UP000095042"/>
    </source>
</evidence>
<dbReference type="AlphaFoldDB" id="A0A1E3WDF6"/>
<evidence type="ECO:0000256" key="1">
    <source>
        <dbReference type="SAM" id="MobiDB-lite"/>
    </source>
</evidence>
<sequence length="166" mass="18040">MMPYGAKPVELKEPYHGHVSHQLMRAIPTRLSDTNTDFERAAHGSIALYSGLDPRDPHESILDRLAVAGLNAAMEANAKSVNSSKDAWVSEKYTRIFCQNSAAVVKLLEARDKHRARQTQTVNVRDVNVHPGAQAIVGNVTKTDGKKNDPASKGLPNGEGDKGSEE</sequence>
<name>A0A1E3WDF6_9HYPH</name>
<accession>A0A1E3WDF6</accession>
<feature type="region of interest" description="Disordered" evidence="1">
    <location>
        <begin position="136"/>
        <end position="166"/>
    </location>
</feature>
<reference evidence="2 3" key="1">
    <citation type="journal article" date="2016" name="Environ. Microbiol.">
        <title>New Methyloceanibacter diversity from North Sea sediments includes methanotroph containing solely the soluble methane monooxygenase.</title>
        <authorList>
            <person name="Vekeman B."/>
            <person name="Kerckhof F.M."/>
            <person name="Cremers G."/>
            <person name="de Vos P."/>
            <person name="Vandamme P."/>
            <person name="Boon N."/>
            <person name="Op den Camp H.J."/>
            <person name="Heylen K."/>
        </authorList>
    </citation>
    <scope>NUCLEOTIDE SEQUENCE [LARGE SCALE GENOMIC DNA]</scope>
    <source>
        <strain evidence="2 3">R-67177</strain>
    </source>
</reference>
<proteinExistence type="predicted"/>
<comment type="caution">
    <text evidence="2">The sequence shown here is derived from an EMBL/GenBank/DDBJ whole genome shotgun (WGS) entry which is preliminary data.</text>
</comment>
<dbReference type="Proteomes" id="UP000095042">
    <property type="component" value="Unassembled WGS sequence"/>
</dbReference>
<dbReference type="RefSeq" id="WP_069622955.1">
    <property type="nucleotide sequence ID" value="NZ_LPWD01000038.1"/>
</dbReference>
<keyword evidence="3" id="KW-1185">Reference proteome</keyword>
<evidence type="ECO:0000313" key="2">
    <source>
        <dbReference type="EMBL" id="ODS03855.1"/>
    </source>
</evidence>
<gene>
    <name evidence="2" type="ORF">AUC71_07380</name>
</gene>
<dbReference type="OrthoDB" id="7432673at2"/>
<protein>
    <submittedName>
        <fullName evidence="2">Uncharacterized protein</fullName>
    </submittedName>
</protein>